<evidence type="ECO:0000259" key="3">
    <source>
        <dbReference type="PROSITE" id="PS50164"/>
    </source>
</evidence>
<dbReference type="PANTHER" id="PTHR34477:SF1">
    <property type="entry name" value="UPF0213 PROTEIN YHBQ"/>
    <property type="match status" value="1"/>
</dbReference>
<dbReference type="InterPro" id="IPR000305">
    <property type="entry name" value="GIY-YIG_endonuc"/>
</dbReference>
<evidence type="ECO:0000256" key="2">
    <source>
        <dbReference type="SAM" id="MobiDB-lite"/>
    </source>
</evidence>
<feature type="compositionally biased region" description="Basic and acidic residues" evidence="2">
    <location>
        <begin position="177"/>
        <end position="191"/>
    </location>
</feature>
<comment type="similarity">
    <text evidence="1">Belongs to the UPF0213 family.</text>
</comment>
<dbReference type="Pfam" id="PF01541">
    <property type="entry name" value="GIY-YIG"/>
    <property type="match status" value="1"/>
</dbReference>
<evidence type="ECO:0000256" key="1">
    <source>
        <dbReference type="ARBA" id="ARBA00007435"/>
    </source>
</evidence>
<dbReference type="Proteomes" id="UP000249135">
    <property type="component" value="Unassembled WGS sequence"/>
</dbReference>
<feature type="domain" description="GIY-YIG" evidence="3">
    <location>
        <begin position="2"/>
        <end position="76"/>
    </location>
</feature>
<dbReference type="Gene3D" id="3.40.1440.10">
    <property type="entry name" value="GIY-YIG endonuclease"/>
    <property type="match status" value="1"/>
</dbReference>
<dbReference type="CDD" id="cd10456">
    <property type="entry name" value="GIY-YIG_UPF0213"/>
    <property type="match status" value="1"/>
</dbReference>
<reference evidence="4 5" key="1">
    <citation type="submission" date="2017-08" db="EMBL/GenBank/DDBJ databases">
        <title>Infants hospitalized years apart are colonized by the same room-sourced microbial strains.</title>
        <authorList>
            <person name="Brooks B."/>
            <person name="Olm M.R."/>
            <person name="Firek B.A."/>
            <person name="Baker R."/>
            <person name="Thomas B.C."/>
            <person name="Morowitz M.J."/>
            <person name="Banfield J.F."/>
        </authorList>
    </citation>
    <scope>NUCLEOTIDE SEQUENCE [LARGE SCALE GENOMIC DNA]</scope>
    <source>
        <strain evidence="4">S2_005_003_R2_41</strain>
    </source>
</reference>
<dbReference type="AlphaFoldDB" id="A0A2W5STA8"/>
<comment type="caution">
    <text evidence="4">The sequence shown here is derived from an EMBL/GenBank/DDBJ whole genome shotgun (WGS) entry which is preliminary data.</text>
</comment>
<feature type="region of interest" description="Disordered" evidence="2">
    <location>
        <begin position="118"/>
        <end position="210"/>
    </location>
</feature>
<dbReference type="EMBL" id="QFPP01000007">
    <property type="protein sequence ID" value="PZQ77980.1"/>
    <property type="molecule type" value="Genomic_DNA"/>
</dbReference>
<gene>
    <name evidence="4" type="ORF">DI563_01835</name>
</gene>
<dbReference type="InterPro" id="IPR035901">
    <property type="entry name" value="GIY-YIG_endonuc_sf"/>
</dbReference>
<dbReference type="PANTHER" id="PTHR34477">
    <property type="entry name" value="UPF0213 PROTEIN YHBQ"/>
    <property type="match status" value="1"/>
</dbReference>
<dbReference type="PROSITE" id="PS50164">
    <property type="entry name" value="GIY_YIG"/>
    <property type="match status" value="1"/>
</dbReference>
<evidence type="ECO:0000313" key="4">
    <source>
        <dbReference type="EMBL" id="PZQ77980.1"/>
    </source>
</evidence>
<evidence type="ECO:0000313" key="5">
    <source>
        <dbReference type="Proteomes" id="UP000249135"/>
    </source>
</evidence>
<dbReference type="SUPFAM" id="SSF82771">
    <property type="entry name" value="GIY-YIG endonuclease"/>
    <property type="match status" value="1"/>
</dbReference>
<sequence length="210" mass="22979">MKPFFVYLLRCSDGSYYVGQTEDMDARLQQHGDGLIGYTATRKPIELLWQGEFESRESAIAFERRIKGWSRAKKEALIRGDWPAIQQLARSRAGPNVQPISPELAEVRDGAQAAIASRLRHAQPERARGAVTRLSTARPEPVEGRDGAQAAIASRLRHAQPERAVGAAASLSTVRPEPVEGRDGAHAEIASRLRQAQPERVGGKPMGEAP</sequence>
<accession>A0A2W5STA8</accession>
<proteinExistence type="inferred from homology"/>
<organism evidence="4 5">
    <name type="scientific">Variovorax paradoxus</name>
    <dbReference type="NCBI Taxonomy" id="34073"/>
    <lineage>
        <taxon>Bacteria</taxon>
        <taxon>Pseudomonadati</taxon>
        <taxon>Pseudomonadota</taxon>
        <taxon>Betaproteobacteria</taxon>
        <taxon>Burkholderiales</taxon>
        <taxon>Comamonadaceae</taxon>
        <taxon>Variovorax</taxon>
    </lineage>
</organism>
<dbReference type="InterPro" id="IPR050190">
    <property type="entry name" value="UPF0213_domain"/>
</dbReference>
<protein>
    <recommendedName>
        <fullName evidence="3">GIY-YIG domain-containing protein</fullName>
    </recommendedName>
</protein>
<name>A0A2W5STA8_VARPD</name>